<dbReference type="AlphaFoldDB" id="A0A1H4TD84"/>
<feature type="transmembrane region" description="Helical" evidence="6">
    <location>
        <begin position="281"/>
        <end position="302"/>
    </location>
</feature>
<feature type="transmembrane region" description="Helical" evidence="6">
    <location>
        <begin position="257"/>
        <end position="275"/>
    </location>
</feature>
<dbReference type="RefSeq" id="WP_175539655.1">
    <property type="nucleotide sequence ID" value="NZ_FNRT01000002.1"/>
</dbReference>
<dbReference type="InterPro" id="IPR036640">
    <property type="entry name" value="ABC1_TM_sf"/>
</dbReference>
<evidence type="ECO:0000256" key="3">
    <source>
        <dbReference type="ARBA" id="ARBA00022989"/>
    </source>
</evidence>
<dbReference type="SUPFAM" id="SSF90123">
    <property type="entry name" value="ABC transporter transmembrane region"/>
    <property type="match status" value="1"/>
</dbReference>
<evidence type="ECO:0000313" key="9">
    <source>
        <dbReference type="EMBL" id="SEC54402.1"/>
    </source>
</evidence>
<feature type="transmembrane region" description="Helical" evidence="6">
    <location>
        <begin position="147"/>
        <end position="165"/>
    </location>
</feature>
<dbReference type="InterPro" id="IPR027417">
    <property type="entry name" value="P-loop_NTPase"/>
</dbReference>
<dbReference type="PANTHER" id="PTHR43394">
    <property type="entry name" value="ATP-DEPENDENT PERMEASE MDL1, MITOCHONDRIAL"/>
    <property type="match status" value="1"/>
</dbReference>
<dbReference type="PROSITE" id="PS00211">
    <property type="entry name" value="ABC_TRANSPORTER_1"/>
    <property type="match status" value="1"/>
</dbReference>
<dbReference type="Gene3D" id="3.40.50.300">
    <property type="entry name" value="P-loop containing nucleotide triphosphate hydrolases"/>
    <property type="match status" value="1"/>
</dbReference>
<dbReference type="Pfam" id="PF00664">
    <property type="entry name" value="ABC_membrane"/>
    <property type="match status" value="1"/>
</dbReference>
<organism evidence="9 10">
    <name type="scientific">Nocardioides exalbidus</name>
    <dbReference type="NCBI Taxonomy" id="402596"/>
    <lineage>
        <taxon>Bacteria</taxon>
        <taxon>Bacillati</taxon>
        <taxon>Actinomycetota</taxon>
        <taxon>Actinomycetes</taxon>
        <taxon>Propionibacteriales</taxon>
        <taxon>Nocardioidaceae</taxon>
        <taxon>Nocardioides</taxon>
    </lineage>
</organism>
<evidence type="ECO:0000256" key="5">
    <source>
        <dbReference type="SAM" id="MobiDB-lite"/>
    </source>
</evidence>
<accession>A0A1H4TD84</accession>
<dbReference type="SUPFAM" id="SSF52540">
    <property type="entry name" value="P-loop containing nucleoside triphosphate hydrolases"/>
    <property type="match status" value="1"/>
</dbReference>
<evidence type="ECO:0000259" key="8">
    <source>
        <dbReference type="PROSITE" id="PS50929"/>
    </source>
</evidence>
<protein>
    <submittedName>
        <fullName evidence="9">ABC-type multidrug transport system, ATPase and permease component</fullName>
    </submittedName>
</protein>
<dbReference type="STRING" id="402596.SAMN04489844_2494"/>
<dbReference type="PANTHER" id="PTHR43394:SF1">
    <property type="entry name" value="ATP-BINDING CASSETTE SUB-FAMILY B MEMBER 10, MITOCHONDRIAL"/>
    <property type="match status" value="1"/>
</dbReference>
<dbReference type="CDD" id="cd07346">
    <property type="entry name" value="ABC_6TM_exporters"/>
    <property type="match status" value="1"/>
</dbReference>
<gene>
    <name evidence="9" type="ORF">SAMN04489844_2494</name>
</gene>
<dbReference type="Pfam" id="PF00005">
    <property type="entry name" value="ABC_tran"/>
    <property type="match status" value="1"/>
</dbReference>
<dbReference type="PROSITE" id="PS50893">
    <property type="entry name" value="ABC_TRANSPORTER_2"/>
    <property type="match status" value="1"/>
</dbReference>
<feature type="domain" description="ABC transporter" evidence="7">
    <location>
        <begin position="332"/>
        <end position="564"/>
    </location>
</feature>
<evidence type="ECO:0000256" key="1">
    <source>
        <dbReference type="ARBA" id="ARBA00004651"/>
    </source>
</evidence>
<dbReference type="InterPro" id="IPR039421">
    <property type="entry name" value="Type_1_exporter"/>
</dbReference>
<dbReference type="Gene3D" id="1.20.1560.10">
    <property type="entry name" value="ABC transporter type 1, transmembrane domain"/>
    <property type="match status" value="1"/>
</dbReference>
<dbReference type="Proteomes" id="UP000198742">
    <property type="component" value="Unassembled WGS sequence"/>
</dbReference>
<keyword evidence="2 6" id="KW-0812">Transmembrane</keyword>
<proteinExistence type="predicted"/>
<reference evidence="10" key="1">
    <citation type="submission" date="2016-10" db="EMBL/GenBank/DDBJ databases">
        <authorList>
            <person name="Varghese N."/>
            <person name="Submissions S."/>
        </authorList>
    </citation>
    <scope>NUCLEOTIDE SEQUENCE [LARGE SCALE GENOMIC DNA]</scope>
    <source>
        <strain evidence="10">DSM 22017</strain>
    </source>
</reference>
<keyword evidence="3 6" id="KW-1133">Transmembrane helix</keyword>
<evidence type="ECO:0000256" key="4">
    <source>
        <dbReference type="ARBA" id="ARBA00023136"/>
    </source>
</evidence>
<name>A0A1H4TD84_9ACTN</name>
<feature type="region of interest" description="Disordered" evidence="5">
    <location>
        <begin position="330"/>
        <end position="351"/>
    </location>
</feature>
<dbReference type="EMBL" id="FNRT01000002">
    <property type="protein sequence ID" value="SEC54402.1"/>
    <property type="molecule type" value="Genomic_DNA"/>
</dbReference>
<feature type="transmembrane region" description="Helical" evidence="6">
    <location>
        <begin position="29"/>
        <end position="49"/>
    </location>
</feature>
<feature type="domain" description="ABC transmembrane type-1" evidence="8">
    <location>
        <begin position="33"/>
        <end position="314"/>
    </location>
</feature>
<evidence type="ECO:0000313" key="10">
    <source>
        <dbReference type="Proteomes" id="UP000198742"/>
    </source>
</evidence>
<comment type="subcellular location">
    <subcellularLocation>
        <location evidence="1">Cell membrane</location>
        <topology evidence="1">Multi-pass membrane protein</topology>
    </subcellularLocation>
</comment>
<keyword evidence="4 6" id="KW-0472">Membrane</keyword>
<dbReference type="InterPro" id="IPR011527">
    <property type="entry name" value="ABC1_TM_dom"/>
</dbReference>
<evidence type="ECO:0000256" key="2">
    <source>
        <dbReference type="ARBA" id="ARBA00022692"/>
    </source>
</evidence>
<sequence>MRTLPVPDPGVADHRTPNRFLWWLARRQWQTLLGGMFFGILWGAAQAVMPAVLGRAIDLGVAAKDTSQLVHWTGVMLAIGLVQAVSGIMRHRFAVTNWLTAAYRTVQLITRQTVRLGGTLPRKVSTGEVVAIGTSDLSHLGAVMDTSARFVGSLVSFFLVGFLLLRTSVTLGLVVLLGVPLLMVAVGPLLKPLQSRSAHQRHLTGALANTASDIVGGLRVLRGIGGEQVFLDRYRRESQGARNAGVQVAWVQSMLDALQVLLPGIFVVVVVWLGARTAVSGQITAGELVAFYGYAAFLMLPLRTATEFANRFIRAHVAARRVCNVLAVEPDVTDPDSPQSSPPPGSVLADARSGLSVRPGTMLALVSDQPDDSAALADRLGLCAAPVDDDVTLGGVPLTALAHDEVRRRIVVSDTGSALFSGTLRAGLDVRGTGGVDAAMRTASAEDVLDGLADGLDTVVAERGRSFSGGQRQRLVLARVLTSDPEVLVLVEPTSAVDAHTEARIASRLRAHRAGRTTVVTTVSPLLLDQVDEVALLVDGRVVATGTHADLLATHPGYRAIVTREVEPEVAS</sequence>
<dbReference type="InterPro" id="IPR003439">
    <property type="entry name" value="ABC_transporter-like_ATP-bd"/>
</dbReference>
<keyword evidence="10" id="KW-1185">Reference proteome</keyword>
<dbReference type="GO" id="GO:0005524">
    <property type="term" value="F:ATP binding"/>
    <property type="evidence" value="ECO:0007669"/>
    <property type="project" value="InterPro"/>
</dbReference>
<evidence type="ECO:0000256" key="6">
    <source>
        <dbReference type="SAM" id="Phobius"/>
    </source>
</evidence>
<feature type="transmembrane region" description="Helical" evidence="6">
    <location>
        <begin position="69"/>
        <end position="89"/>
    </location>
</feature>
<dbReference type="InterPro" id="IPR017871">
    <property type="entry name" value="ABC_transporter-like_CS"/>
</dbReference>
<dbReference type="PROSITE" id="PS50929">
    <property type="entry name" value="ABC_TM1F"/>
    <property type="match status" value="1"/>
</dbReference>
<evidence type="ECO:0000259" key="7">
    <source>
        <dbReference type="PROSITE" id="PS50893"/>
    </source>
</evidence>
<dbReference type="GO" id="GO:0016887">
    <property type="term" value="F:ATP hydrolysis activity"/>
    <property type="evidence" value="ECO:0007669"/>
    <property type="project" value="InterPro"/>
</dbReference>
<dbReference type="GO" id="GO:0005886">
    <property type="term" value="C:plasma membrane"/>
    <property type="evidence" value="ECO:0007669"/>
    <property type="project" value="UniProtKB-SubCell"/>
</dbReference>
<dbReference type="GO" id="GO:0015421">
    <property type="term" value="F:ABC-type oligopeptide transporter activity"/>
    <property type="evidence" value="ECO:0007669"/>
    <property type="project" value="TreeGrafter"/>
</dbReference>